<dbReference type="PRINTS" id="PR00625">
    <property type="entry name" value="JDOMAIN"/>
</dbReference>
<keyword evidence="2" id="KW-0472">Membrane</keyword>
<dbReference type="GO" id="GO:0031207">
    <property type="term" value="C:Sec62/Sec63 complex"/>
    <property type="evidence" value="ECO:0007669"/>
    <property type="project" value="TreeGrafter"/>
</dbReference>
<organism evidence="4 5">
    <name type="scientific">Edhazardia aedis (strain USNM 41457)</name>
    <name type="common">Microsporidian parasite</name>
    <dbReference type="NCBI Taxonomy" id="1003232"/>
    <lineage>
        <taxon>Eukaryota</taxon>
        <taxon>Fungi</taxon>
        <taxon>Fungi incertae sedis</taxon>
        <taxon>Microsporidia</taxon>
        <taxon>Edhazardia</taxon>
    </lineage>
</organism>
<feature type="transmembrane region" description="Helical" evidence="2">
    <location>
        <begin position="210"/>
        <end position="232"/>
    </location>
</feature>
<dbReference type="PANTHER" id="PTHR24075">
    <property type="entry name" value="SEC63 DOMAIN-CONTAINING"/>
    <property type="match status" value="1"/>
</dbReference>
<dbReference type="InterPro" id="IPR001623">
    <property type="entry name" value="DnaJ_domain"/>
</dbReference>
<feature type="domain" description="J" evidence="3">
    <location>
        <begin position="126"/>
        <end position="186"/>
    </location>
</feature>
<dbReference type="InParanoid" id="J9D8W2"/>
<dbReference type="GO" id="GO:0006614">
    <property type="term" value="P:SRP-dependent cotranslational protein targeting to membrane"/>
    <property type="evidence" value="ECO:0007669"/>
    <property type="project" value="TreeGrafter"/>
</dbReference>
<reference evidence="5" key="2">
    <citation type="submission" date="2015-07" db="EMBL/GenBank/DDBJ databases">
        <title>Contrasting host-pathogen interactions and genome evolution in two generalist and specialist microsporidian pathogens of mosquitoes.</title>
        <authorList>
            <consortium name="The Broad Institute Genomics Platform"/>
            <consortium name="The Broad Institute Genome Sequencing Center for Infectious Disease"/>
            <person name="Cuomo C.A."/>
            <person name="Sanscrainte N.D."/>
            <person name="Goldberg J.M."/>
            <person name="Heiman D."/>
            <person name="Young S."/>
            <person name="Zeng Q."/>
            <person name="Becnel J.J."/>
            <person name="Birren B.W."/>
        </authorList>
    </citation>
    <scope>NUCLEOTIDE SEQUENCE [LARGE SCALE GENOMIC DNA]</scope>
    <source>
        <strain evidence="5">USNM 41457</strain>
    </source>
</reference>
<dbReference type="SMART" id="SM00271">
    <property type="entry name" value="DnaJ"/>
    <property type="match status" value="1"/>
</dbReference>
<keyword evidence="5" id="KW-1185">Reference proteome</keyword>
<evidence type="ECO:0000313" key="4">
    <source>
        <dbReference type="EMBL" id="EJW04196.1"/>
    </source>
</evidence>
<dbReference type="InterPro" id="IPR036869">
    <property type="entry name" value="J_dom_sf"/>
</dbReference>
<evidence type="ECO:0000256" key="2">
    <source>
        <dbReference type="SAM" id="Phobius"/>
    </source>
</evidence>
<evidence type="ECO:0000256" key="1">
    <source>
        <dbReference type="SAM" id="MobiDB-lite"/>
    </source>
</evidence>
<dbReference type="HOGENOM" id="CLU_769520_0_0_1"/>
<dbReference type="PANTHER" id="PTHR24075:SF0">
    <property type="entry name" value="TRANSLOCATION PROTEIN SEC63 HOMOLOG"/>
    <property type="match status" value="1"/>
</dbReference>
<dbReference type="CDD" id="cd06257">
    <property type="entry name" value="DnaJ"/>
    <property type="match status" value="1"/>
</dbReference>
<dbReference type="VEuPathDB" id="MicrosporidiaDB:EDEG_01514"/>
<protein>
    <recommendedName>
        <fullName evidence="3">J domain-containing protein</fullName>
    </recommendedName>
</protein>
<gene>
    <name evidence="4" type="ORF">EDEG_01514</name>
</gene>
<keyword evidence="2" id="KW-0812">Transmembrane</keyword>
<proteinExistence type="predicted"/>
<dbReference type="GO" id="GO:0008320">
    <property type="term" value="F:protein transmembrane transporter activity"/>
    <property type="evidence" value="ECO:0007669"/>
    <property type="project" value="TreeGrafter"/>
</dbReference>
<feature type="transmembrane region" description="Helical" evidence="2">
    <location>
        <begin position="15"/>
        <end position="33"/>
    </location>
</feature>
<feature type="region of interest" description="Disordered" evidence="1">
    <location>
        <begin position="332"/>
        <end position="360"/>
    </location>
</feature>
<dbReference type="EMBL" id="AFBI03000022">
    <property type="protein sequence ID" value="EJW04196.1"/>
    <property type="molecule type" value="Genomic_DNA"/>
</dbReference>
<feature type="transmembrane region" description="Helical" evidence="2">
    <location>
        <begin position="93"/>
        <end position="111"/>
    </location>
</feature>
<dbReference type="GO" id="GO:0006620">
    <property type="term" value="P:post-translational protein targeting to endoplasmic reticulum membrane"/>
    <property type="evidence" value="ECO:0007669"/>
    <property type="project" value="TreeGrafter"/>
</dbReference>
<dbReference type="SUPFAM" id="SSF46565">
    <property type="entry name" value="Chaperone J-domain"/>
    <property type="match status" value="1"/>
</dbReference>
<dbReference type="Pfam" id="PF00226">
    <property type="entry name" value="DnaJ"/>
    <property type="match status" value="1"/>
</dbReference>
<reference evidence="4 5" key="1">
    <citation type="submission" date="2011-08" db="EMBL/GenBank/DDBJ databases">
        <authorList>
            <person name="Liu Z.J."/>
            <person name="Shi F.L."/>
            <person name="Lu J.Q."/>
            <person name="Li M."/>
            <person name="Wang Z.L."/>
        </authorList>
    </citation>
    <scope>NUCLEOTIDE SEQUENCE [LARGE SCALE GENOMIC DNA]</scope>
    <source>
        <strain evidence="4 5">USNM 41457</strain>
    </source>
</reference>
<sequence>MHQYSYDETGLPSSYLALTFTIPLTLYTLYISIKKKEKNCQCKSCINTRTNSEERFFSNKLYYISKDTIKSEQSNRNILRKVTCKVISKKNILLQYIFFVFLLCLNIMLAYKIKTTKVSSSSTTFDPYKILNVDENCSKKDLKRAFRKIVKKNDPDSAKTEEEREKRTEMMYAVTKAYNLLQDGTKLHKFNTEIKDSQVIYALPEILVCYYFLFFYFGVFVLFVFLAFKYWIREVGLNLHKICFDSVGVLYDSLRADKTDFKKNFVEDLLCETKEFKNVEWKVNSWVVKAIQNSVNANSNENTDDCIDHIKKADSNKNQDLELGLENKINNIDNSNTNTNTTKSNTNITTNTTTKSNTNY</sequence>
<dbReference type="Proteomes" id="UP000003163">
    <property type="component" value="Unassembled WGS sequence"/>
</dbReference>
<comment type="caution">
    <text evidence="4">The sequence shown here is derived from an EMBL/GenBank/DDBJ whole genome shotgun (WGS) entry which is preliminary data.</text>
</comment>
<accession>J9D8W2</accession>
<dbReference type="GO" id="GO:0003723">
    <property type="term" value="F:RNA binding"/>
    <property type="evidence" value="ECO:0007669"/>
    <property type="project" value="TreeGrafter"/>
</dbReference>
<name>J9D8W2_EDHAE</name>
<dbReference type="AlphaFoldDB" id="J9D8W2"/>
<keyword evidence="2" id="KW-1133">Transmembrane helix</keyword>
<evidence type="ECO:0000259" key="3">
    <source>
        <dbReference type="PROSITE" id="PS50076"/>
    </source>
</evidence>
<evidence type="ECO:0000313" key="5">
    <source>
        <dbReference type="Proteomes" id="UP000003163"/>
    </source>
</evidence>
<dbReference type="Gene3D" id="1.10.287.110">
    <property type="entry name" value="DnaJ domain"/>
    <property type="match status" value="1"/>
</dbReference>
<dbReference type="OrthoDB" id="1734229at2759"/>
<dbReference type="STRING" id="1003232.J9D8W2"/>
<dbReference type="PROSITE" id="PS50076">
    <property type="entry name" value="DNAJ_2"/>
    <property type="match status" value="1"/>
</dbReference>